<organism evidence="2 3">
    <name type="scientific">Sporidiobolus salmonicolor</name>
    <name type="common">Yeast-like fungus</name>
    <name type="synonym">Sporobolomyces salmonicolor</name>
    <dbReference type="NCBI Taxonomy" id="5005"/>
    <lineage>
        <taxon>Eukaryota</taxon>
        <taxon>Fungi</taxon>
        <taxon>Dikarya</taxon>
        <taxon>Basidiomycota</taxon>
        <taxon>Pucciniomycotina</taxon>
        <taxon>Microbotryomycetes</taxon>
        <taxon>Sporidiobolales</taxon>
        <taxon>Sporidiobolaceae</taxon>
        <taxon>Sporobolomyces</taxon>
    </lineage>
</organism>
<proteinExistence type="predicted"/>
<name>A0A0D6EGU5_SPOSA</name>
<dbReference type="SUPFAM" id="SSF51658">
    <property type="entry name" value="Xylose isomerase-like"/>
    <property type="match status" value="1"/>
</dbReference>
<feature type="domain" description="Xylose isomerase-like TIM barrel" evidence="1">
    <location>
        <begin position="30"/>
        <end position="355"/>
    </location>
</feature>
<evidence type="ECO:0000313" key="3">
    <source>
        <dbReference type="Proteomes" id="UP000243876"/>
    </source>
</evidence>
<reference evidence="3" key="1">
    <citation type="submission" date="2015-02" db="EMBL/GenBank/DDBJ databases">
        <authorList>
            <person name="Gon?alves P."/>
        </authorList>
    </citation>
    <scope>NUCLEOTIDE SEQUENCE [LARGE SCALE GENOMIC DNA]</scope>
</reference>
<evidence type="ECO:0000313" key="2">
    <source>
        <dbReference type="EMBL" id="CEQ39023.1"/>
    </source>
</evidence>
<protein>
    <submittedName>
        <fullName evidence="2">SPOSA6832_00517-mRNA-1:cds</fullName>
    </submittedName>
</protein>
<evidence type="ECO:0000259" key="1">
    <source>
        <dbReference type="Pfam" id="PF01261"/>
    </source>
</evidence>
<dbReference type="Pfam" id="PF01261">
    <property type="entry name" value="AP_endonuc_2"/>
    <property type="match status" value="1"/>
</dbReference>
<dbReference type="OrthoDB" id="5360893at2759"/>
<dbReference type="PANTHER" id="PTHR12110">
    <property type="entry name" value="HYDROXYPYRUVATE ISOMERASE"/>
    <property type="match status" value="1"/>
</dbReference>
<sequence length="365" mass="40386">MSLESFASIPRCFASCSLGQSTDKLSDRLAHLSAAGFTQIELSMPDLVAFAAQYLGRDVKETDYHALCQAGEEVKKLCKTKGLQIFVLQPFANFEGWPEGSAERLDAFNRVAGWVAVMRAVGTDTLQVRQPACSLVFSTTPSLTALDPVQVGASDSEGINTSREYVVRDLGLLCDLLAIQGFRVAYENWCWSSHAPTWRDVYDLVDAVRRAGHPNIGLCLDSFQTAGSEWADPTRPDGLDDDPGRDARLARSLEDLSARVPADMIYFYQVSDAYRVEPPLEDKKVKGLRPRGRWSHDYRPLPFDGGYLPVVEVTRAVLKTGFRGTFSVEVFDGGKDGKGKDVNLEDFANKAKESLERLLRECAKE</sequence>
<dbReference type="AlphaFoldDB" id="A0A0D6EGU5"/>
<dbReference type="Gene3D" id="3.20.20.150">
    <property type="entry name" value="Divalent-metal-dependent TIM barrel enzymes"/>
    <property type="match status" value="1"/>
</dbReference>
<dbReference type="Proteomes" id="UP000243876">
    <property type="component" value="Unassembled WGS sequence"/>
</dbReference>
<keyword evidence="3" id="KW-1185">Reference proteome</keyword>
<accession>A0A0D6EGU5</accession>
<dbReference type="InterPro" id="IPR050312">
    <property type="entry name" value="IolE/XylAMocC-like"/>
</dbReference>
<dbReference type="EMBL" id="CENE01000002">
    <property type="protein sequence ID" value="CEQ39023.1"/>
    <property type="molecule type" value="Genomic_DNA"/>
</dbReference>
<gene>
    <name evidence="2" type="primary">SPOSA6832_00517</name>
</gene>
<dbReference type="InterPro" id="IPR036237">
    <property type="entry name" value="Xyl_isomerase-like_sf"/>
</dbReference>
<dbReference type="PANTHER" id="PTHR12110:SF56">
    <property type="entry name" value="DEHYDRATASE, PUTATIVE (AFU_ORTHOLOGUE AFUA_6G08740)-RELATED"/>
    <property type="match status" value="1"/>
</dbReference>
<dbReference type="InterPro" id="IPR013022">
    <property type="entry name" value="Xyl_isomerase-like_TIM-brl"/>
</dbReference>